<dbReference type="eggNOG" id="KOG2748">
    <property type="taxonomic scope" value="Eukaryota"/>
</dbReference>
<evidence type="ECO:0000256" key="4">
    <source>
        <dbReference type="ARBA" id="ARBA00023157"/>
    </source>
</evidence>
<dbReference type="SMART" id="SM00159">
    <property type="entry name" value="PTX"/>
    <property type="match status" value="1"/>
</dbReference>
<reference evidence="8" key="3">
    <citation type="submission" date="2025-09" db="UniProtKB">
        <authorList>
            <consortium name="Ensembl"/>
        </authorList>
    </citation>
    <scope>IDENTIFICATION</scope>
    <source>
        <strain evidence="8">Thorbecke</strain>
    </source>
</reference>
<dbReference type="EMBL" id="AAGW02071771">
    <property type="status" value="NOT_ANNOTATED_CDS"/>
    <property type="molecule type" value="Genomic_DNA"/>
</dbReference>
<dbReference type="Bgee" id="ENSOCUG00000026933">
    <property type="expression patterns" value="Expressed in frontal cortex and 13 other cell types or tissues"/>
</dbReference>
<gene>
    <name evidence="8" type="primary">NPTXR</name>
</gene>
<dbReference type="SUPFAM" id="SSF49899">
    <property type="entry name" value="Concanavalin A-like lectins/glucanases"/>
    <property type="match status" value="1"/>
</dbReference>
<dbReference type="FunCoup" id="G1U0D4">
    <property type="interactions" value="19"/>
</dbReference>
<proteinExistence type="predicted"/>
<dbReference type="FunFam" id="2.60.120.200:FF:000012">
    <property type="entry name" value="neuronal pentraxin receptor"/>
    <property type="match status" value="1"/>
</dbReference>
<comment type="cofactor">
    <cofactor evidence="1">
        <name>Ca(2+)</name>
        <dbReference type="ChEBI" id="CHEBI:29108"/>
    </cofactor>
</comment>
<keyword evidence="9" id="KW-1185">Reference proteome</keyword>
<dbReference type="InterPro" id="IPR051360">
    <property type="entry name" value="Neuronal_Pentraxin_Related"/>
</dbReference>
<dbReference type="InterPro" id="IPR013320">
    <property type="entry name" value="ConA-like_dom_sf"/>
</dbReference>
<feature type="domain" description="Pentraxin (PTX)" evidence="7">
    <location>
        <begin position="105"/>
        <end position="307"/>
    </location>
</feature>
<sequence>KLREAWDFPRVTQQVGSHTGLEPWQQELPARVNLSAAPAAPPALHAKVDAAEEQLLAKVLALEKERAALSHSSHRQRQEVEKELETLLDRVAELEHGSSAYSPPDAFKISIPIRNNYMYARVRKALPELYAFTACMWLRSRAGSPGQGTPFSYSVPGQANEIVLLEAGPDPMELLVNDKVAQLPLSLKDNGWHHICISWTTRDGLWSAYQDGELRGSGENLAAWHPIKPHGILILGQEQDTLGGRFDATQAFVGDIAQFNLWDHTLTPAQVLGMANCTGPLRGNIVPWEDRLVETFGGATKAALEVCQGKAKA</sequence>
<dbReference type="PANTHER" id="PTHR19277">
    <property type="entry name" value="PENTRAXIN"/>
    <property type="match status" value="1"/>
</dbReference>
<accession>G1U0D4</accession>
<keyword evidence="2" id="KW-0479">Metal-binding</keyword>
<protein>
    <submittedName>
        <fullName evidence="8">Neuronal pentraxin receptor</fullName>
    </submittedName>
</protein>
<dbReference type="GO" id="GO:0046872">
    <property type="term" value="F:metal ion binding"/>
    <property type="evidence" value="ECO:0007669"/>
    <property type="project" value="UniProtKB-KW"/>
</dbReference>
<evidence type="ECO:0000256" key="5">
    <source>
        <dbReference type="ARBA" id="ARBA00023180"/>
    </source>
</evidence>
<keyword evidence="4" id="KW-1015">Disulfide bond</keyword>
<organism evidence="8 9">
    <name type="scientific">Oryctolagus cuniculus</name>
    <name type="common">Rabbit</name>
    <dbReference type="NCBI Taxonomy" id="9986"/>
    <lineage>
        <taxon>Eukaryota</taxon>
        <taxon>Metazoa</taxon>
        <taxon>Chordata</taxon>
        <taxon>Craniata</taxon>
        <taxon>Vertebrata</taxon>
        <taxon>Euteleostomi</taxon>
        <taxon>Mammalia</taxon>
        <taxon>Eutheria</taxon>
        <taxon>Euarchontoglires</taxon>
        <taxon>Glires</taxon>
        <taxon>Lagomorpha</taxon>
        <taxon>Leporidae</taxon>
        <taxon>Oryctolagus</taxon>
    </lineage>
</organism>
<dbReference type="Ensembl" id="ENSOCUT00000026141.3">
    <property type="protein sequence ID" value="ENSOCUP00000022813.2"/>
    <property type="gene ID" value="ENSOCUG00000026933.3"/>
</dbReference>
<evidence type="ECO:0000313" key="9">
    <source>
        <dbReference type="Proteomes" id="UP000001811"/>
    </source>
</evidence>
<dbReference type="InParanoid" id="G1U0D4"/>
<evidence type="ECO:0000256" key="1">
    <source>
        <dbReference type="ARBA" id="ARBA00001913"/>
    </source>
</evidence>
<name>G1U0D4_RABIT</name>
<dbReference type="Gene3D" id="2.60.120.200">
    <property type="match status" value="1"/>
</dbReference>
<reference evidence="8" key="2">
    <citation type="submission" date="2025-08" db="UniProtKB">
        <authorList>
            <consortium name="Ensembl"/>
        </authorList>
    </citation>
    <scope>IDENTIFICATION</scope>
    <source>
        <strain evidence="8">Thorbecke</strain>
    </source>
</reference>
<comment type="caution">
    <text evidence="6">Lacks conserved residue(s) required for the propagation of feature annotation.</text>
</comment>
<keyword evidence="3" id="KW-0106">Calcium</keyword>
<dbReference type="CDD" id="cd00152">
    <property type="entry name" value="PTX"/>
    <property type="match status" value="1"/>
</dbReference>
<dbReference type="PROSITE" id="PS00289">
    <property type="entry name" value="PTX_1"/>
    <property type="match status" value="1"/>
</dbReference>
<dbReference type="Proteomes" id="UP000001811">
    <property type="component" value="Chromosome 4"/>
</dbReference>
<dbReference type="PANTHER" id="PTHR19277:SF94">
    <property type="entry name" value="NEURONAL PENTRAXIN RECEPTOR"/>
    <property type="match status" value="1"/>
</dbReference>
<keyword evidence="5" id="KW-0325">Glycoprotein</keyword>
<dbReference type="AlphaFoldDB" id="G1U0D4"/>
<dbReference type="PaxDb" id="9986-ENSOCUP00000022813"/>
<evidence type="ECO:0000256" key="6">
    <source>
        <dbReference type="PROSITE-ProRule" id="PRU01172"/>
    </source>
</evidence>
<evidence type="ECO:0000313" key="8">
    <source>
        <dbReference type="Ensembl" id="ENSOCUP00000022813.2"/>
    </source>
</evidence>
<dbReference type="Pfam" id="PF00354">
    <property type="entry name" value="Pentaxin"/>
    <property type="match status" value="1"/>
</dbReference>
<dbReference type="PROSITE" id="PS51828">
    <property type="entry name" value="PTX_2"/>
    <property type="match status" value="1"/>
</dbReference>
<dbReference type="GO" id="GO:0098978">
    <property type="term" value="C:glutamatergic synapse"/>
    <property type="evidence" value="ECO:0007669"/>
    <property type="project" value="Ensembl"/>
</dbReference>
<dbReference type="HOGENOM" id="CLU_027845_0_0_1"/>
<dbReference type="InterPro" id="IPR030476">
    <property type="entry name" value="Pentaxin_CS"/>
</dbReference>
<evidence type="ECO:0000256" key="3">
    <source>
        <dbReference type="ARBA" id="ARBA00022837"/>
    </source>
</evidence>
<reference evidence="8 9" key="1">
    <citation type="journal article" date="2011" name="Nature">
        <title>A high-resolution map of human evolutionary constraint using 29 mammals.</title>
        <authorList>
            <person name="Lindblad-Toh K."/>
            <person name="Garber M."/>
            <person name="Zuk O."/>
            <person name="Lin M.F."/>
            <person name="Parker B.J."/>
            <person name="Washietl S."/>
            <person name="Kheradpour P."/>
            <person name="Ernst J."/>
            <person name="Jordan G."/>
            <person name="Mauceli E."/>
            <person name="Ward L.D."/>
            <person name="Lowe C.B."/>
            <person name="Holloway A.K."/>
            <person name="Clamp M."/>
            <person name="Gnerre S."/>
            <person name="Alfoldi J."/>
            <person name="Beal K."/>
            <person name="Chang J."/>
            <person name="Clawson H."/>
            <person name="Cuff J."/>
            <person name="Di Palma F."/>
            <person name="Fitzgerald S."/>
            <person name="Flicek P."/>
            <person name="Guttman M."/>
            <person name="Hubisz M.J."/>
            <person name="Jaffe D.B."/>
            <person name="Jungreis I."/>
            <person name="Kent W.J."/>
            <person name="Kostka D."/>
            <person name="Lara M."/>
            <person name="Martins A.L."/>
            <person name="Massingham T."/>
            <person name="Moltke I."/>
            <person name="Raney B.J."/>
            <person name="Rasmussen M.D."/>
            <person name="Robinson J."/>
            <person name="Stark A."/>
            <person name="Vilella A.J."/>
            <person name="Wen J."/>
            <person name="Xie X."/>
            <person name="Zody M.C."/>
            <person name="Baldwin J."/>
            <person name="Bloom T."/>
            <person name="Chin C.W."/>
            <person name="Heiman D."/>
            <person name="Nicol R."/>
            <person name="Nusbaum C."/>
            <person name="Young S."/>
            <person name="Wilkinson J."/>
            <person name="Worley K.C."/>
            <person name="Kovar C.L."/>
            <person name="Muzny D.M."/>
            <person name="Gibbs R.A."/>
            <person name="Cree A."/>
            <person name="Dihn H.H."/>
            <person name="Fowler G."/>
            <person name="Jhangiani S."/>
            <person name="Joshi V."/>
            <person name="Lee S."/>
            <person name="Lewis L.R."/>
            <person name="Nazareth L.V."/>
            <person name="Okwuonu G."/>
            <person name="Santibanez J."/>
            <person name="Warren W.C."/>
            <person name="Mardis E.R."/>
            <person name="Weinstock G.M."/>
            <person name="Wilson R.K."/>
            <person name="Delehaunty K."/>
            <person name="Dooling D."/>
            <person name="Fronik C."/>
            <person name="Fulton L."/>
            <person name="Fulton B."/>
            <person name="Graves T."/>
            <person name="Minx P."/>
            <person name="Sodergren E."/>
            <person name="Birney E."/>
            <person name="Margulies E.H."/>
            <person name="Herrero J."/>
            <person name="Green E.D."/>
            <person name="Haussler D."/>
            <person name="Siepel A."/>
            <person name="Goldman N."/>
            <person name="Pollard K.S."/>
            <person name="Pedersen J.S."/>
            <person name="Lander E.S."/>
            <person name="Kellis M."/>
        </authorList>
    </citation>
    <scope>NUCLEOTIDE SEQUENCE [LARGE SCALE GENOMIC DNA]</scope>
    <source>
        <strain evidence="8 9">Thorbecke inbred</strain>
    </source>
</reference>
<dbReference type="InterPro" id="IPR001759">
    <property type="entry name" value="PTX_dom"/>
</dbReference>
<dbReference type="GeneTree" id="ENSGT00940000154405"/>
<dbReference type="STRING" id="9986.ENSOCUP00000022813"/>
<dbReference type="PRINTS" id="PR00895">
    <property type="entry name" value="PENTAXIN"/>
</dbReference>
<evidence type="ECO:0000259" key="7">
    <source>
        <dbReference type="PROSITE" id="PS51828"/>
    </source>
</evidence>
<evidence type="ECO:0000256" key="2">
    <source>
        <dbReference type="ARBA" id="ARBA00022723"/>
    </source>
</evidence>